<organism evidence="6 7">
    <name type="scientific">Coemansia guatemalensis</name>
    <dbReference type="NCBI Taxonomy" id="2761395"/>
    <lineage>
        <taxon>Eukaryota</taxon>
        <taxon>Fungi</taxon>
        <taxon>Fungi incertae sedis</taxon>
        <taxon>Zoopagomycota</taxon>
        <taxon>Kickxellomycotina</taxon>
        <taxon>Kickxellomycetes</taxon>
        <taxon>Kickxellales</taxon>
        <taxon>Kickxellaceae</taxon>
        <taxon>Coemansia</taxon>
    </lineage>
</organism>
<dbReference type="Pfam" id="PF00176">
    <property type="entry name" value="SNF2-rel_dom"/>
    <property type="match status" value="1"/>
</dbReference>
<accession>A0A9W8HXP6</accession>
<evidence type="ECO:0000256" key="4">
    <source>
        <dbReference type="SAM" id="MobiDB-lite"/>
    </source>
</evidence>
<dbReference type="AlphaFoldDB" id="A0A9W8HXP6"/>
<evidence type="ECO:0000256" key="2">
    <source>
        <dbReference type="ARBA" id="ARBA00022801"/>
    </source>
</evidence>
<keyword evidence="3" id="KW-0067">ATP-binding</keyword>
<dbReference type="InterPro" id="IPR000330">
    <property type="entry name" value="SNF2_N"/>
</dbReference>
<reference evidence="6" key="1">
    <citation type="submission" date="2022-07" db="EMBL/GenBank/DDBJ databases">
        <title>Phylogenomic reconstructions and comparative analyses of Kickxellomycotina fungi.</title>
        <authorList>
            <person name="Reynolds N.K."/>
            <person name="Stajich J.E."/>
            <person name="Barry K."/>
            <person name="Grigoriev I.V."/>
            <person name="Crous P."/>
            <person name="Smith M.E."/>
        </authorList>
    </citation>
    <scope>NUCLEOTIDE SEQUENCE</scope>
    <source>
        <strain evidence="6">NRRL 1565</strain>
    </source>
</reference>
<keyword evidence="2" id="KW-0378">Hydrolase</keyword>
<gene>
    <name evidence="6" type="primary">RAD16_2</name>
    <name evidence="6" type="ORF">H4R20_004947</name>
</gene>
<feature type="domain" description="SNF2 N-terminal" evidence="5">
    <location>
        <begin position="312"/>
        <end position="377"/>
    </location>
</feature>
<dbReference type="InterPro" id="IPR050628">
    <property type="entry name" value="SNF2_RAD54_helicase_TF"/>
</dbReference>
<feature type="region of interest" description="Disordered" evidence="4">
    <location>
        <begin position="224"/>
        <end position="252"/>
    </location>
</feature>
<dbReference type="SUPFAM" id="SSF52540">
    <property type="entry name" value="P-loop containing nucleoside triphosphate hydrolases"/>
    <property type="match status" value="1"/>
</dbReference>
<feature type="non-terminal residue" evidence="6">
    <location>
        <position position="381"/>
    </location>
</feature>
<name>A0A9W8HXP6_9FUNG</name>
<evidence type="ECO:0000313" key="6">
    <source>
        <dbReference type="EMBL" id="KAJ2798089.1"/>
    </source>
</evidence>
<protein>
    <submittedName>
        <fullName evidence="6">DNA repair protein rad16</fullName>
    </submittedName>
</protein>
<dbReference type="GO" id="GO:0005524">
    <property type="term" value="F:ATP binding"/>
    <property type="evidence" value="ECO:0007669"/>
    <property type="project" value="UniProtKB-KW"/>
</dbReference>
<dbReference type="EMBL" id="JANBUO010001480">
    <property type="protein sequence ID" value="KAJ2798089.1"/>
    <property type="molecule type" value="Genomic_DNA"/>
</dbReference>
<feature type="compositionally biased region" description="Basic residues" evidence="4">
    <location>
        <begin position="1"/>
        <end position="11"/>
    </location>
</feature>
<dbReference type="PANTHER" id="PTHR45626:SF12">
    <property type="entry name" value="DNA REPAIR PROTEIN RAD16"/>
    <property type="match status" value="1"/>
</dbReference>
<dbReference type="GO" id="GO:0016787">
    <property type="term" value="F:hydrolase activity"/>
    <property type="evidence" value="ECO:0007669"/>
    <property type="project" value="UniProtKB-KW"/>
</dbReference>
<dbReference type="GO" id="GO:0006289">
    <property type="term" value="P:nucleotide-excision repair"/>
    <property type="evidence" value="ECO:0007669"/>
    <property type="project" value="TreeGrafter"/>
</dbReference>
<comment type="caution">
    <text evidence="6">The sequence shown here is derived from an EMBL/GenBank/DDBJ whole genome shotgun (WGS) entry which is preliminary data.</text>
</comment>
<dbReference type="PANTHER" id="PTHR45626">
    <property type="entry name" value="TRANSCRIPTION TERMINATION FACTOR 2-RELATED"/>
    <property type="match status" value="1"/>
</dbReference>
<sequence length="381" mass="41465">MVTTRASRRKSQAVADGEDVSASTSASATAVATPNSQSSSSVTEKSTRTTAASSKRGRGRGAKTARGRGRGARRASSQRNTQVTVEVERSEANDQQQAMDIDEEDPQQNQDSDVSDAPLAIVTATEPDAAVVSDTDNHSDYSQVDDSDDSDFQQQEGSARRRRRTARTTPSRRGNGTPAEKKAKLLTASEMMPVVTDMKLAISQDSCLSVNCLGDDDALAPPKKFKRKKDGTKTRGEIIHGDDSEDEDVNDSEGKDVIDVRQLPLGHIDYSSYGSVFRHHPYLRHIWSNLPPPRAPQLIDQPAALKIKLLPFQQEGVKWMADQEDTLFKGGILADEMGMGKTLQTIALMLVNHHRPTLVVCPTVALLQWKAEIEAATDALS</sequence>
<dbReference type="InterPro" id="IPR038718">
    <property type="entry name" value="SNF2-like_sf"/>
</dbReference>
<proteinExistence type="predicted"/>
<dbReference type="InterPro" id="IPR027417">
    <property type="entry name" value="P-loop_NTPase"/>
</dbReference>
<dbReference type="Proteomes" id="UP001140094">
    <property type="component" value="Unassembled WGS sequence"/>
</dbReference>
<feature type="compositionally biased region" description="Basic residues" evidence="4">
    <location>
        <begin position="55"/>
        <end position="73"/>
    </location>
</feature>
<dbReference type="GO" id="GO:0008094">
    <property type="term" value="F:ATP-dependent activity, acting on DNA"/>
    <property type="evidence" value="ECO:0007669"/>
    <property type="project" value="TreeGrafter"/>
</dbReference>
<keyword evidence="7" id="KW-1185">Reference proteome</keyword>
<dbReference type="OrthoDB" id="448448at2759"/>
<feature type="region of interest" description="Disordered" evidence="4">
    <location>
        <begin position="1"/>
        <end position="184"/>
    </location>
</feature>
<evidence type="ECO:0000256" key="3">
    <source>
        <dbReference type="ARBA" id="ARBA00022840"/>
    </source>
</evidence>
<evidence type="ECO:0000313" key="7">
    <source>
        <dbReference type="Proteomes" id="UP001140094"/>
    </source>
</evidence>
<evidence type="ECO:0000256" key="1">
    <source>
        <dbReference type="ARBA" id="ARBA00022741"/>
    </source>
</evidence>
<keyword evidence="1" id="KW-0547">Nucleotide-binding</keyword>
<dbReference type="Gene3D" id="3.40.50.10810">
    <property type="entry name" value="Tandem AAA-ATPase domain"/>
    <property type="match status" value="1"/>
</dbReference>
<dbReference type="GO" id="GO:0005634">
    <property type="term" value="C:nucleus"/>
    <property type="evidence" value="ECO:0007669"/>
    <property type="project" value="TreeGrafter"/>
</dbReference>
<feature type="compositionally biased region" description="Low complexity" evidence="4">
    <location>
        <begin position="20"/>
        <end position="54"/>
    </location>
</feature>
<evidence type="ECO:0000259" key="5">
    <source>
        <dbReference type="Pfam" id="PF00176"/>
    </source>
</evidence>
<feature type="compositionally biased region" description="Basic and acidic residues" evidence="4">
    <location>
        <begin position="231"/>
        <end position="242"/>
    </location>
</feature>